<evidence type="ECO:0000259" key="2">
    <source>
        <dbReference type="Pfam" id="PF05448"/>
    </source>
</evidence>
<keyword evidence="3" id="KW-0378">Hydrolase</keyword>
<evidence type="ECO:0000256" key="1">
    <source>
        <dbReference type="SAM" id="MobiDB-lite"/>
    </source>
</evidence>
<name>A0A1J5S603_9ZZZZ</name>
<dbReference type="InterPro" id="IPR008391">
    <property type="entry name" value="AXE1_dom"/>
</dbReference>
<dbReference type="SUPFAM" id="SSF53474">
    <property type="entry name" value="alpha/beta-Hydrolases"/>
    <property type="match status" value="1"/>
</dbReference>
<accession>A0A1J5S603</accession>
<dbReference type="PANTHER" id="PTHR40111:SF1">
    <property type="entry name" value="CEPHALOSPORIN-C DEACETYLASE"/>
    <property type="match status" value="1"/>
</dbReference>
<dbReference type="EMBL" id="MLJW01000063">
    <property type="protein sequence ID" value="OIR03719.1"/>
    <property type="molecule type" value="Genomic_DNA"/>
</dbReference>
<evidence type="ECO:0000313" key="3">
    <source>
        <dbReference type="EMBL" id="OIR03719.1"/>
    </source>
</evidence>
<feature type="domain" description="Acetyl xylan esterase" evidence="2">
    <location>
        <begin position="199"/>
        <end position="494"/>
    </location>
</feature>
<dbReference type="Pfam" id="PF05448">
    <property type="entry name" value="AXE1"/>
    <property type="match status" value="1"/>
</dbReference>
<reference evidence="3" key="1">
    <citation type="submission" date="2016-10" db="EMBL/GenBank/DDBJ databases">
        <title>Sequence of Gallionella enrichment culture.</title>
        <authorList>
            <person name="Poehlein A."/>
            <person name="Muehling M."/>
            <person name="Daniel R."/>
        </authorList>
    </citation>
    <scope>NUCLEOTIDE SEQUENCE</scope>
</reference>
<protein>
    <submittedName>
        <fullName evidence="3">Acetyl esterase Axe7A</fullName>
        <ecNumber evidence="3">3.1.1.-</ecNumber>
    </submittedName>
</protein>
<feature type="region of interest" description="Disordered" evidence="1">
    <location>
        <begin position="46"/>
        <end position="66"/>
    </location>
</feature>
<comment type="caution">
    <text evidence="3">The sequence shown here is derived from an EMBL/GenBank/DDBJ whole genome shotgun (WGS) entry which is preliminary data.</text>
</comment>
<dbReference type="Gene3D" id="3.40.50.1820">
    <property type="entry name" value="alpha/beta hydrolase"/>
    <property type="match status" value="1"/>
</dbReference>
<dbReference type="GO" id="GO:0052689">
    <property type="term" value="F:carboxylic ester hydrolase activity"/>
    <property type="evidence" value="ECO:0007669"/>
    <property type="project" value="TreeGrafter"/>
</dbReference>
<dbReference type="InterPro" id="IPR039069">
    <property type="entry name" value="CE7"/>
</dbReference>
<dbReference type="InterPro" id="IPR029058">
    <property type="entry name" value="AB_hydrolase_fold"/>
</dbReference>
<dbReference type="GO" id="GO:0005976">
    <property type="term" value="P:polysaccharide metabolic process"/>
    <property type="evidence" value="ECO:0007669"/>
    <property type="project" value="TreeGrafter"/>
</dbReference>
<dbReference type="PANTHER" id="PTHR40111">
    <property type="entry name" value="CEPHALOSPORIN-C DEACETYLASE"/>
    <property type="match status" value="1"/>
</dbReference>
<dbReference type="EC" id="3.1.1.-" evidence="3"/>
<dbReference type="AlphaFoldDB" id="A0A1J5S603"/>
<organism evidence="3">
    <name type="scientific">mine drainage metagenome</name>
    <dbReference type="NCBI Taxonomy" id="410659"/>
    <lineage>
        <taxon>unclassified sequences</taxon>
        <taxon>metagenomes</taxon>
        <taxon>ecological metagenomes</taxon>
    </lineage>
</organism>
<gene>
    <name evidence="3" type="primary">axe7A_2</name>
    <name evidence="3" type="ORF">GALL_141360</name>
</gene>
<proteinExistence type="predicted"/>
<sequence length="510" mass="54722">MTGPSGVRTGVEQKGTRASCKAEAVRQGAAARMGCRTILNTPALPLRTNGCTTPRQTAVADREKGDKVNRMTRKALPLRALGLRSLATALVLSAALCAQAQEVSITPANGTGVYPAGDTAAWNIDVKGDPSGLSNLRYEIKPGALHVSKSGVLKLAGAHTVFTAVRNDPGSLLLEVTGREADGKTFTALGGALFSPDKIKPSAPAPADFDAFWKAKLAELAAVPMDPVITPEPSGVDGVNYALITLRNIRGTHVQGQIAWPAKGDRFPALLIPQWAGVYSLDKAWAVDRAKQGWLVLNFQAHDIPAVGPKSFYDDLFAGPLKNYWAIGNQDRDTSYFLRMYLGCYRAADYLTHRADWDGRTLVVMGASQGGLQTLLTAAIYPKVTAALALVPAGCDQTGPEAGREPGWPQWYEHAQGKDPAKVLEASRYYDIANFTPKIRCPVLVGEGLIDTVCPIASTFAAYNEIPAPKHFVVLPIGTHQQNQDAYNRLAEEWLATLREGRMPDVNAAN</sequence>